<sequence length="57" mass="6458">MGVKRVSRQQGIILRFSHTFHTPAIQRRNQLSILHQILPSLRLLLALLANPTGNPAY</sequence>
<dbReference type="PATRIC" id="fig|1401327.3.peg.267"/>
<dbReference type="AlphaFoldDB" id="A0A090NNL4"/>
<evidence type="ECO:0000313" key="1">
    <source>
        <dbReference type="EMBL" id="ESU82119.1"/>
    </source>
</evidence>
<name>A0A090NNL4_SHIDY</name>
<dbReference type="Proteomes" id="UP000017944">
    <property type="component" value="Unassembled WGS sequence"/>
</dbReference>
<evidence type="ECO:0000313" key="2">
    <source>
        <dbReference type="Proteomes" id="UP000017944"/>
    </source>
</evidence>
<gene>
    <name evidence="1" type="ORF">WRSd3_00298</name>
</gene>
<reference evidence="1 2" key="1">
    <citation type="submission" date="2013-10" db="EMBL/GenBank/DDBJ databases">
        <title>Draft genomes and the virulence plasmids of Sd1617 vaccine constructs: WRSd3 and WRSd5.</title>
        <authorList>
            <person name="Aksomboon Vongsawan A."/>
            <person name="Venkatesan M.M."/>
            <person name="Vaisvil B."/>
            <person name="Emel G."/>
            <person name="Kepatral V."/>
            <person name="Sethabutr O."/>
            <person name="Serichantalergs O."/>
            <person name="Mason C."/>
        </authorList>
    </citation>
    <scope>NUCLEOTIDE SEQUENCE [LARGE SCALE GENOMIC DNA]</scope>
    <source>
        <strain evidence="1 2">WRSd3</strain>
    </source>
</reference>
<protein>
    <submittedName>
        <fullName evidence="1">Uncharacterized protein</fullName>
    </submittedName>
</protein>
<comment type="caution">
    <text evidence="1">The sequence shown here is derived from an EMBL/GenBank/DDBJ whole genome shotgun (WGS) entry which is preliminary data.</text>
</comment>
<organism evidence="1 2">
    <name type="scientific">Shigella dysenteriae WRSd3</name>
    <dbReference type="NCBI Taxonomy" id="1401327"/>
    <lineage>
        <taxon>Bacteria</taxon>
        <taxon>Pseudomonadati</taxon>
        <taxon>Pseudomonadota</taxon>
        <taxon>Gammaproteobacteria</taxon>
        <taxon>Enterobacterales</taxon>
        <taxon>Enterobacteriaceae</taxon>
        <taxon>Shigella</taxon>
    </lineage>
</organism>
<dbReference type="EMBL" id="AXUT01000022">
    <property type="protein sequence ID" value="ESU82119.1"/>
    <property type="molecule type" value="Genomic_DNA"/>
</dbReference>
<accession>A0A090NNL4</accession>
<proteinExistence type="predicted"/>